<keyword evidence="3" id="KW-0645">Protease</keyword>
<dbReference type="InterPro" id="IPR002931">
    <property type="entry name" value="Transglutaminase-like"/>
</dbReference>
<dbReference type="AlphaFoldDB" id="A0A7Y9FFL2"/>
<dbReference type="SUPFAM" id="SSF54001">
    <property type="entry name" value="Cysteine proteinases"/>
    <property type="match status" value="1"/>
</dbReference>
<dbReference type="GO" id="GO:0006508">
    <property type="term" value="P:proteolysis"/>
    <property type="evidence" value="ECO:0007669"/>
    <property type="project" value="UniProtKB-KW"/>
</dbReference>
<dbReference type="Proteomes" id="UP000577956">
    <property type="component" value="Unassembled WGS sequence"/>
</dbReference>
<dbReference type="RefSeq" id="WP_140458032.1">
    <property type="nucleotide sequence ID" value="NZ_BAABFI010000001.1"/>
</dbReference>
<dbReference type="PANTHER" id="PTHR33490">
    <property type="entry name" value="BLR5614 PROTEIN-RELATED"/>
    <property type="match status" value="1"/>
</dbReference>
<evidence type="ECO:0000313" key="3">
    <source>
        <dbReference type="EMBL" id="NYD86395.1"/>
    </source>
</evidence>
<dbReference type="EMBL" id="JACCBK010000001">
    <property type="protein sequence ID" value="NYD86395.1"/>
    <property type="molecule type" value="Genomic_DNA"/>
</dbReference>
<dbReference type="Pfam" id="PF08379">
    <property type="entry name" value="Bact_transglu_N"/>
    <property type="match status" value="1"/>
</dbReference>
<organism evidence="3 4">
    <name type="scientific">Cellulomonas oligotrophica</name>
    <dbReference type="NCBI Taxonomy" id="931536"/>
    <lineage>
        <taxon>Bacteria</taxon>
        <taxon>Bacillati</taxon>
        <taxon>Actinomycetota</taxon>
        <taxon>Actinomycetes</taxon>
        <taxon>Micrococcales</taxon>
        <taxon>Cellulomonadaceae</taxon>
        <taxon>Cellulomonas</taxon>
    </lineage>
</organism>
<reference evidence="2 5" key="2">
    <citation type="submission" date="2021-01" db="EMBL/GenBank/DDBJ databases">
        <title>Whole genome shotgun sequence of Cellulomonas oligotrophica NBRC 109435.</title>
        <authorList>
            <person name="Komaki H."/>
            <person name="Tamura T."/>
        </authorList>
    </citation>
    <scope>NUCLEOTIDE SEQUENCE [LARGE SCALE GENOMIC DNA]</scope>
    <source>
        <strain evidence="2 5">NBRC 109435</strain>
    </source>
</reference>
<feature type="domain" description="Transglutaminase-like" evidence="1">
    <location>
        <begin position="186"/>
        <end position="256"/>
    </location>
</feature>
<dbReference type="EMBL" id="BONN01000004">
    <property type="protein sequence ID" value="GIG32714.1"/>
    <property type="molecule type" value="Genomic_DNA"/>
</dbReference>
<dbReference type="Proteomes" id="UP000618382">
    <property type="component" value="Unassembled WGS sequence"/>
</dbReference>
<protein>
    <submittedName>
        <fullName evidence="3">Transglutaminase-like putative cysteine protease</fullName>
    </submittedName>
</protein>
<dbReference type="Gene3D" id="3.10.620.30">
    <property type="match status" value="1"/>
</dbReference>
<dbReference type="InterPro" id="IPR013589">
    <property type="entry name" value="Bac_transglu_N"/>
</dbReference>
<accession>A0A7Y9FFL2</accession>
<evidence type="ECO:0000313" key="2">
    <source>
        <dbReference type="EMBL" id="GIG32714.1"/>
    </source>
</evidence>
<keyword evidence="3" id="KW-0378">Hydrolase</keyword>
<dbReference type="GO" id="GO:0008233">
    <property type="term" value="F:peptidase activity"/>
    <property type="evidence" value="ECO:0007669"/>
    <property type="project" value="UniProtKB-KW"/>
</dbReference>
<sequence length="307" mass="33397">MSRTYDLVHRTTYEYAQPVTDSYGRTTTTPRELPDQHVHATAVEVDPTPADTDRHVDFHGNTSTYFGVTTPHTRLVVTTRSTIEVARTAPARADLPDVGWQAVARALAAGDLGTLRTDAAGLVALREAVLPSAHVAFVDEVRAWAAPSFAADRPLADVLLELVHRIRTELTYRSGSTTVHTTQAQLLAQGAGVCQDFAHLMIAALRVHGLPARYASGYIETRPRPGRPKLRGADASHAWVSAWLPGHGWLEADPTNDQLVDDRYVVLGWGRDYHDVPPLRGVIFTEGRGGAPRVEVDLVPAGADPFV</sequence>
<name>A0A7Y9FFL2_9CELL</name>
<dbReference type="Pfam" id="PF01841">
    <property type="entry name" value="Transglut_core"/>
    <property type="match status" value="1"/>
</dbReference>
<evidence type="ECO:0000313" key="5">
    <source>
        <dbReference type="Proteomes" id="UP000618382"/>
    </source>
</evidence>
<dbReference type="PANTHER" id="PTHR33490:SF7">
    <property type="entry name" value="BLR2979 PROTEIN"/>
    <property type="match status" value="1"/>
</dbReference>
<evidence type="ECO:0000259" key="1">
    <source>
        <dbReference type="SMART" id="SM00460"/>
    </source>
</evidence>
<keyword evidence="5" id="KW-1185">Reference proteome</keyword>
<comment type="caution">
    <text evidence="3">The sequence shown here is derived from an EMBL/GenBank/DDBJ whole genome shotgun (WGS) entry which is preliminary data.</text>
</comment>
<dbReference type="InterPro" id="IPR038765">
    <property type="entry name" value="Papain-like_cys_pep_sf"/>
</dbReference>
<gene>
    <name evidence="3" type="ORF">BKA21_001944</name>
    <name evidence="2" type="ORF">Col01nite_18730</name>
</gene>
<reference evidence="3 4" key="1">
    <citation type="submission" date="2020-07" db="EMBL/GenBank/DDBJ databases">
        <title>Sequencing the genomes of 1000 actinobacteria strains.</title>
        <authorList>
            <person name="Klenk H.-P."/>
        </authorList>
    </citation>
    <scope>NUCLEOTIDE SEQUENCE [LARGE SCALE GENOMIC DNA]</scope>
    <source>
        <strain evidence="3 4">DSM 24482</strain>
    </source>
</reference>
<dbReference type="SMART" id="SM00460">
    <property type="entry name" value="TGc"/>
    <property type="match status" value="1"/>
</dbReference>
<evidence type="ECO:0000313" key="4">
    <source>
        <dbReference type="Proteomes" id="UP000577956"/>
    </source>
</evidence>
<proteinExistence type="predicted"/>